<evidence type="ECO:0000256" key="2">
    <source>
        <dbReference type="ARBA" id="ARBA00006374"/>
    </source>
</evidence>
<comment type="similarity">
    <text evidence="2">Belongs to the RRP1 family.</text>
</comment>
<evidence type="ECO:0000256" key="4">
    <source>
        <dbReference type="ARBA" id="ARBA00023242"/>
    </source>
</evidence>
<comment type="caution">
    <text evidence="6">The sequence shown here is derived from an EMBL/GenBank/DDBJ whole genome shotgun (WGS) entry which is preliminary data.</text>
</comment>
<evidence type="ECO:0000313" key="7">
    <source>
        <dbReference type="Proteomes" id="UP000639772"/>
    </source>
</evidence>
<dbReference type="OrthoDB" id="2019504at2759"/>
<keyword evidence="3" id="KW-0698">rRNA processing</keyword>
<evidence type="ECO:0000256" key="1">
    <source>
        <dbReference type="ARBA" id="ARBA00004123"/>
    </source>
</evidence>
<comment type="subcellular location">
    <subcellularLocation>
        <location evidence="1">Nucleus</location>
    </subcellularLocation>
</comment>
<dbReference type="Proteomes" id="UP000639772">
    <property type="component" value="Chromosome 9"/>
</dbReference>
<reference evidence="6 7" key="1">
    <citation type="journal article" date="2020" name="Nat. Food">
        <title>A phased Vanilla planifolia genome enables genetic improvement of flavour and production.</title>
        <authorList>
            <person name="Hasing T."/>
            <person name="Tang H."/>
            <person name="Brym M."/>
            <person name="Khazi F."/>
            <person name="Huang T."/>
            <person name="Chambers A.H."/>
        </authorList>
    </citation>
    <scope>NUCLEOTIDE SEQUENCE [LARGE SCALE GENOMIC DNA]</scope>
    <source>
        <tissue evidence="6">Leaf</tissue>
    </source>
</reference>
<dbReference type="AlphaFoldDB" id="A0A835Q905"/>
<evidence type="ECO:0000256" key="5">
    <source>
        <dbReference type="SAM" id="MobiDB-lite"/>
    </source>
</evidence>
<organism evidence="6 7">
    <name type="scientific">Vanilla planifolia</name>
    <name type="common">Vanilla</name>
    <dbReference type="NCBI Taxonomy" id="51239"/>
    <lineage>
        <taxon>Eukaryota</taxon>
        <taxon>Viridiplantae</taxon>
        <taxon>Streptophyta</taxon>
        <taxon>Embryophyta</taxon>
        <taxon>Tracheophyta</taxon>
        <taxon>Spermatophyta</taxon>
        <taxon>Magnoliopsida</taxon>
        <taxon>Liliopsida</taxon>
        <taxon>Asparagales</taxon>
        <taxon>Orchidaceae</taxon>
        <taxon>Vanilloideae</taxon>
        <taxon>Vanilleae</taxon>
        <taxon>Vanilla</taxon>
    </lineage>
</organism>
<feature type="region of interest" description="Disordered" evidence="5">
    <location>
        <begin position="521"/>
        <end position="544"/>
    </location>
</feature>
<feature type="compositionally biased region" description="Basic and acidic residues" evidence="5">
    <location>
        <begin position="321"/>
        <end position="330"/>
    </location>
</feature>
<feature type="region of interest" description="Disordered" evidence="5">
    <location>
        <begin position="316"/>
        <end position="374"/>
    </location>
</feature>
<name>A0A835Q905_VANPL</name>
<dbReference type="GO" id="GO:0005634">
    <property type="term" value="C:nucleus"/>
    <property type="evidence" value="ECO:0007669"/>
    <property type="project" value="UniProtKB-SubCell"/>
</dbReference>
<dbReference type="GO" id="GO:0030688">
    <property type="term" value="C:preribosome, small subunit precursor"/>
    <property type="evidence" value="ECO:0007669"/>
    <property type="project" value="InterPro"/>
</dbReference>
<dbReference type="GO" id="GO:0006364">
    <property type="term" value="P:rRNA processing"/>
    <property type="evidence" value="ECO:0007669"/>
    <property type="project" value="UniProtKB-KW"/>
</dbReference>
<accession>A0A835Q905</accession>
<feature type="compositionally biased region" description="Basic residues" evidence="5">
    <location>
        <begin position="355"/>
        <end position="364"/>
    </location>
</feature>
<protein>
    <submittedName>
        <fullName evidence="6">Uncharacterized protein</fullName>
    </submittedName>
</protein>
<dbReference type="PANTHER" id="PTHR13026:SF0">
    <property type="entry name" value="RIBOSOMAL RNA PROCESSING 1B"/>
    <property type="match status" value="1"/>
</dbReference>
<dbReference type="EMBL" id="JADCNM010000009">
    <property type="protein sequence ID" value="KAG0468680.1"/>
    <property type="molecule type" value="Genomic_DNA"/>
</dbReference>
<dbReference type="Pfam" id="PF05997">
    <property type="entry name" value="Nop52"/>
    <property type="match status" value="1"/>
</dbReference>
<gene>
    <name evidence="6" type="ORF">HPP92_018008</name>
</gene>
<sequence length="581" mass="64656">MESVEISGAAIAKRLASCNQSSRHRAVRLLCSWLPNLPGDSTSAEGVTDAELLKIWKGLFFCVWHSDKLPAQVELIGRLATLLSSLSPPLASRYLDAFLVTIRREWNGIDYLRLNKFYLLIRRFLRHFFLLLKKNLWNLDLTQRLVNILLEGSLLSADKFIASGVNYHIAEIFLDEIVEFLPLAMETLDLLLKPFLSVMQTTKDKVLVDKIKVNVFDRLAENGSKLLKDLEAGNAVGNFGKIALAMGFSKRFFDLASAAETQQGSRKVLFGLHDRYLRLEKELEKSQLDISLEHLNDGSLLQGSECVLEAAEVFSSTSGGNDDKQCDSKQMKKKRKKEKKMEMKMAENASNGAKVKSKTKKKKKNTLDSSVECVDTGTGSYRKKNKNKNIADKPNDDKTEAAVDDAICNLSNENGNGYSSDNDQLFSLDDTLLSNLQKQFEKVAAEAGMACGSQAKVLKRKKRSKNIDGNQAFVSIENVDDESKADKSVEGNNKKVRFAMNNNLIWKPQNPLPPQSVRLPPSVTPRGSALKKGLSPGPIRTSPPTIKKLKVKGSSVKKGMKTLKTVSPQVKRLRFLQGLSM</sequence>
<proteinExistence type="inferred from homology"/>
<evidence type="ECO:0000313" key="6">
    <source>
        <dbReference type="EMBL" id="KAG0468680.1"/>
    </source>
</evidence>
<keyword evidence="4" id="KW-0539">Nucleus</keyword>
<dbReference type="InterPro" id="IPR010301">
    <property type="entry name" value="RRP1"/>
</dbReference>
<evidence type="ECO:0000256" key="3">
    <source>
        <dbReference type="ARBA" id="ARBA00022552"/>
    </source>
</evidence>
<dbReference type="PANTHER" id="PTHR13026">
    <property type="entry name" value="NNP-1 PROTEIN NOVEL NUCLEAR PROTEIN 1 NOP52"/>
    <property type="match status" value="1"/>
</dbReference>